<reference evidence="1" key="1">
    <citation type="submission" date="2015-11" db="EMBL/GenBank/DDBJ databases">
        <title>De novo transcriptome assembly of four potential Pierce s Disease insect vectors from Arizona vineyards.</title>
        <authorList>
            <person name="Tassone E.E."/>
        </authorList>
    </citation>
    <scope>NUCLEOTIDE SEQUENCE</scope>
</reference>
<gene>
    <name evidence="1" type="ORF">g.1493</name>
</gene>
<name>A0A1B6J5N6_9HEMI</name>
<dbReference type="AlphaFoldDB" id="A0A1B6J5N6"/>
<organism evidence="1">
    <name type="scientific">Homalodisca liturata</name>
    <dbReference type="NCBI Taxonomy" id="320908"/>
    <lineage>
        <taxon>Eukaryota</taxon>
        <taxon>Metazoa</taxon>
        <taxon>Ecdysozoa</taxon>
        <taxon>Arthropoda</taxon>
        <taxon>Hexapoda</taxon>
        <taxon>Insecta</taxon>
        <taxon>Pterygota</taxon>
        <taxon>Neoptera</taxon>
        <taxon>Paraneoptera</taxon>
        <taxon>Hemiptera</taxon>
        <taxon>Auchenorrhyncha</taxon>
        <taxon>Membracoidea</taxon>
        <taxon>Cicadellidae</taxon>
        <taxon>Cicadellinae</taxon>
        <taxon>Proconiini</taxon>
        <taxon>Homalodisca</taxon>
    </lineage>
</organism>
<feature type="non-terminal residue" evidence="1">
    <location>
        <position position="141"/>
    </location>
</feature>
<evidence type="ECO:0000313" key="1">
    <source>
        <dbReference type="EMBL" id="JAS94477.1"/>
    </source>
</evidence>
<sequence>MSDNDIGMACGPDDVFSPKSFCPICDGRKETESLVRNKNKRVVMKTAIESTENTQKLSQLLASSIEDCHNEIRNISESIKAQISIVNRLSEKNELLVAQIISLEKRLDLGQCNSDSSRGYAMHCDEVEVRREQEHQEVQEP</sequence>
<accession>A0A1B6J5N6</accession>
<dbReference type="EMBL" id="GECU01013229">
    <property type="protein sequence ID" value="JAS94477.1"/>
    <property type="molecule type" value="Transcribed_RNA"/>
</dbReference>
<proteinExistence type="predicted"/>
<protein>
    <submittedName>
        <fullName evidence="1">Uncharacterized protein</fullName>
    </submittedName>
</protein>